<dbReference type="Proteomes" id="UP000076962">
    <property type="component" value="Unassembled WGS sequence"/>
</dbReference>
<evidence type="ECO:0000313" key="2">
    <source>
        <dbReference type="Proteomes" id="UP000076962"/>
    </source>
</evidence>
<sequence>MPPRHILGWQYLLGTLYDRTHRISRFSRREHFFRTAIAFNMDMCFNVFVLCTSAEGKALTVIIKTII</sequence>
<name>A0A176RZH3_9GAMM</name>
<dbReference type="AlphaFoldDB" id="A0A176RZH3"/>
<protein>
    <submittedName>
        <fullName evidence="1">Uncharacterized protein</fullName>
    </submittedName>
</protein>
<accession>A0A176RZH3</accession>
<reference evidence="1 2" key="1">
    <citation type="submission" date="2016-05" db="EMBL/GenBank/DDBJ databases">
        <title>Single-cell genome of chain-forming Candidatus Thiomargarita nelsonii and comparison to other large sulfur-oxidizing bacteria.</title>
        <authorList>
            <person name="Winkel M."/>
            <person name="Salman V."/>
            <person name="Woyke T."/>
            <person name="Schulz-Vogt H."/>
            <person name="Richter M."/>
            <person name="Flood B."/>
            <person name="Bailey J."/>
            <person name="Amann R."/>
            <person name="Mussmann M."/>
        </authorList>
    </citation>
    <scope>NUCLEOTIDE SEQUENCE [LARGE SCALE GENOMIC DNA]</scope>
    <source>
        <strain evidence="1 2">THI036</strain>
    </source>
</reference>
<proteinExistence type="predicted"/>
<gene>
    <name evidence="1" type="ORF">THIOM_003117</name>
</gene>
<comment type="caution">
    <text evidence="1">The sequence shown here is derived from an EMBL/GenBank/DDBJ whole genome shotgun (WGS) entry which is preliminary data.</text>
</comment>
<dbReference type="EMBL" id="LUTY01001853">
    <property type="protein sequence ID" value="OAD21124.1"/>
    <property type="molecule type" value="Genomic_DNA"/>
</dbReference>
<keyword evidence="2" id="KW-1185">Reference proteome</keyword>
<organism evidence="1 2">
    <name type="scientific">Candidatus Thiomargarita nelsonii</name>
    <dbReference type="NCBI Taxonomy" id="1003181"/>
    <lineage>
        <taxon>Bacteria</taxon>
        <taxon>Pseudomonadati</taxon>
        <taxon>Pseudomonadota</taxon>
        <taxon>Gammaproteobacteria</taxon>
        <taxon>Thiotrichales</taxon>
        <taxon>Thiotrichaceae</taxon>
        <taxon>Thiomargarita</taxon>
    </lineage>
</organism>
<evidence type="ECO:0000313" key="1">
    <source>
        <dbReference type="EMBL" id="OAD21124.1"/>
    </source>
</evidence>